<keyword evidence="3" id="KW-1185">Reference proteome</keyword>
<evidence type="ECO:0000313" key="3">
    <source>
        <dbReference type="Proteomes" id="UP000316238"/>
    </source>
</evidence>
<gene>
    <name evidence="2" type="ORF">CDV28_1581</name>
</gene>
<sequence>MKTVQWRPKPNALTMPDDPVRTADYDTL</sequence>
<protein>
    <submittedName>
        <fullName evidence="2">Uncharacterized protein</fullName>
    </submittedName>
</protein>
<feature type="non-terminal residue" evidence="2">
    <location>
        <position position="28"/>
    </location>
</feature>
<dbReference type="Proteomes" id="UP000316238">
    <property type="component" value="Unassembled WGS sequence"/>
</dbReference>
<evidence type="ECO:0000256" key="1">
    <source>
        <dbReference type="SAM" id="MobiDB-lite"/>
    </source>
</evidence>
<dbReference type="AlphaFoldDB" id="A0A521FYG5"/>
<accession>A0A521FYG5</accession>
<comment type="caution">
    <text evidence="2">The sequence shown here is derived from an EMBL/GenBank/DDBJ whole genome shotgun (WGS) entry which is preliminary data.</text>
</comment>
<dbReference type="EMBL" id="NQJD01000058">
    <property type="protein sequence ID" value="TAA73803.1"/>
    <property type="molecule type" value="Genomic_DNA"/>
</dbReference>
<name>A0A521FYG5_9BACT</name>
<proteinExistence type="predicted"/>
<feature type="compositionally biased region" description="Basic and acidic residues" evidence="1">
    <location>
        <begin position="18"/>
        <end position="28"/>
    </location>
</feature>
<feature type="region of interest" description="Disordered" evidence="1">
    <location>
        <begin position="1"/>
        <end position="28"/>
    </location>
</feature>
<evidence type="ECO:0000313" key="2">
    <source>
        <dbReference type="EMBL" id="TAA73803.1"/>
    </source>
</evidence>
<reference evidence="2" key="1">
    <citation type="submission" date="2017-07" db="EMBL/GenBank/DDBJ databases">
        <title>The cable genome - Insights into the physiology and evolution of filamentous bacteria capable of sulfide oxidation via long distance electron transfer.</title>
        <authorList>
            <person name="Thorup C."/>
            <person name="Bjerg J.T."/>
            <person name="Schreiber L."/>
            <person name="Nielsen L.P."/>
            <person name="Kjeldsen K.U."/>
            <person name="Boesen T."/>
            <person name="Boggild A."/>
            <person name="Meysman F."/>
            <person name="Geelhoed J."/>
            <person name="Schramm A."/>
        </authorList>
    </citation>
    <scope>NUCLEOTIDE SEQUENCE [LARGE SCALE GENOMIC DNA]</scope>
    <source>
        <strain evidence="2">GS</strain>
    </source>
</reference>
<organism evidence="2 3">
    <name type="scientific">Candidatus Electronema aureum</name>
    <dbReference type="NCBI Taxonomy" id="2005002"/>
    <lineage>
        <taxon>Bacteria</taxon>
        <taxon>Pseudomonadati</taxon>
        <taxon>Thermodesulfobacteriota</taxon>
        <taxon>Desulfobulbia</taxon>
        <taxon>Desulfobulbales</taxon>
        <taxon>Desulfobulbaceae</taxon>
        <taxon>Candidatus Electronema</taxon>
    </lineage>
</organism>